<dbReference type="PANTHER" id="PTHR43692">
    <property type="entry name" value="UDP-N-ACETYLMURAMOYLALANINE--D-GLUTAMATE LIGASE"/>
    <property type="match status" value="1"/>
</dbReference>
<dbReference type="GO" id="GO:0009252">
    <property type="term" value="P:peptidoglycan biosynthetic process"/>
    <property type="evidence" value="ECO:0007669"/>
    <property type="project" value="UniProtKB-UniPathway"/>
</dbReference>
<dbReference type="Gene3D" id="3.40.1190.10">
    <property type="entry name" value="Mur-like, catalytic domain"/>
    <property type="match status" value="1"/>
</dbReference>
<gene>
    <name evidence="9" type="ORF">MNBD_NITROSPINAE03-1646</name>
</gene>
<dbReference type="Pfam" id="PF02875">
    <property type="entry name" value="Mur_ligase_C"/>
    <property type="match status" value="1"/>
</dbReference>
<dbReference type="InterPro" id="IPR036615">
    <property type="entry name" value="Mur_ligase_C_dom_sf"/>
</dbReference>
<dbReference type="EC" id="6.3.2.9" evidence="9"/>
<dbReference type="PANTHER" id="PTHR43692:SF1">
    <property type="entry name" value="UDP-N-ACETYLMURAMOYLALANINE--D-GLUTAMATE LIGASE"/>
    <property type="match status" value="1"/>
</dbReference>
<name>A0A3B1C4K5_9ZZZZ</name>
<dbReference type="Pfam" id="PF08245">
    <property type="entry name" value="Mur_ligase_M"/>
    <property type="match status" value="1"/>
</dbReference>
<dbReference type="GO" id="GO:0051301">
    <property type="term" value="P:cell division"/>
    <property type="evidence" value="ECO:0007669"/>
    <property type="project" value="InterPro"/>
</dbReference>
<feature type="domain" description="Mur ligase central" evidence="8">
    <location>
        <begin position="113"/>
        <end position="289"/>
    </location>
</feature>
<dbReference type="UniPathway" id="UPA00219"/>
<evidence type="ECO:0000256" key="4">
    <source>
        <dbReference type="ARBA" id="ARBA00022598"/>
    </source>
</evidence>
<keyword evidence="3" id="KW-0963">Cytoplasm</keyword>
<evidence type="ECO:0000256" key="3">
    <source>
        <dbReference type="ARBA" id="ARBA00022490"/>
    </source>
</evidence>
<dbReference type="GO" id="GO:0008360">
    <property type="term" value="P:regulation of cell shape"/>
    <property type="evidence" value="ECO:0007669"/>
    <property type="project" value="InterPro"/>
</dbReference>
<dbReference type="SUPFAM" id="SSF51984">
    <property type="entry name" value="MurCD N-terminal domain"/>
    <property type="match status" value="1"/>
</dbReference>
<keyword evidence="4 9" id="KW-0436">Ligase</keyword>
<dbReference type="InterPro" id="IPR005762">
    <property type="entry name" value="MurD"/>
</dbReference>
<protein>
    <submittedName>
        <fullName evidence="9">UDP-N-acetylmuramoylalanine--D-glutamate ligase</fullName>
        <ecNumber evidence="9">6.3.2.9</ecNumber>
    </submittedName>
</protein>
<dbReference type="Gene3D" id="3.90.190.20">
    <property type="entry name" value="Mur ligase, C-terminal domain"/>
    <property type="match status" value="1"/>
</dbReference>
<dbReference type="EMBL" id="UOGB01000258">
    <property type="protein sequence ID" value="VAX23032.1"/>
    <property type="molecule type" value="Genomic_DNA"/>
</dbReference>
<keyword evidence="6" id="KW-0067">ATP-binding</keyword>
<evidence type="ECO:0000256" key="1">
    <source>
        <dbReference type="ARBA" id="ARBA00004496"/>
    </source>
</evidence>
<dbReference type="SUPFAM" id="SSF53244">
    <property type="entry name" value="MurD-like peptide ligases, peptide-binding domain"/>
    <property type="match status" value="1"/>
</dbReference>
<dbReference type="GO" id="GO:0005524">
    <property type="term" value="F:ATP binding"/>
    <property type="evidence" value="ECO:0007669"/>
    <property type="project" value="UniProtKB-KW"/>
</dbReference>
<sequence>MADYSGKKALIIGMARSGLAAARLLDRLGAKLAITDMKSESELAGIIEKLPKDTGRFFGGHDGVSLDDYDLAVISPGVPYDAPFTKAVRKAGIELISEVELAFTQLDSPVIAVTGSNGKSTTTSLIGAILESAGFNVYVGGNIGAPLAEAVGENYDWIVAEISSFQLETVKTFRPKIGLLLNITPDHLDRHKDMETYTALKARLFQNQGEGDVLILNADDKKSAAIQPEPGAKALYFSEKPLTGSGAWLEEDRAVARIGDKELELFSAGQLRIKGRHNMQNALAASLAALTVGVEPEKIREAVIKFPGLEHRMELVDEIGGIKYYNDSKSTNVDATVKSLSGFEKNVALIAGGSDKGLGFPGLTEAVNKSAKGVALIGETAQVIFKELGEFEPKVVAKDMKEAVRLATGWLKSGDSVLLSPGCASFDMFKNFEDRGDTFKAEVAGLKEESKRCR</sequence>
<dbReference type="SUPFAM" id="SSF53623">
    <property type="entry name" value="MurD-like peptide ligases, catalytic domain"/>
    <property type="match status" value="1"/>
</dbReference>
<keyword evidence="5" id="KW-0547">Nucleotide-binding</keyword>
<dbReference type="InterPro" id="IPR013221">
    <property type="entry name" value="Mur_ligase_cen"/>
</dbReference>
<comment type="pathway">
    <text evidence="2">Cell wall biogenesis; peptidoglycan biosynthesis.</text>
</comment>
<dbReference type="InterPro" id="IPR036565">
    <property type="entry name" value="Mur-like_cat_sf"/>
</dbReference>
<dbReference type="GO" id="GO:0008764">
    <property type="term" value="F:UDP-N-acetylmuramoylalanine-D-glutamate ligase activity"/>
    <property type="evidence" value="ECO:0007669"/>
    <property type="project" value="UniProtKB-EC"/>
</dbReference>
<evidence type="ECO:0000256" key="5">
    <source>
        <dbReference type="ARBA" id="ARBA00022741"/>
    </source>
</evidence>
<dbReference type="NCBIfam" id="TIGR01087">
    <property type="entry name" value="murD"/>
    <property type="match status" value="1"/>
</dbReference>
<accession>A0A3B1C4K5</accession>
<proteinExistence type="inferred from homology"/>
<evidence type="ECO:0000313" key="9">
    <source>
        <dbReference type="EMBL" id="VAX23032.1"/>
    </source>
</evidence>
<evidence type="ECO:0000259" key="8">
    <source>
        <dbReference type="Pfam" id="PF08245"/>
    </source>
</evidence>
<dbReference type="Pfam" id="PF21799">
    <property type="entry name" value="MurD-like_N"/>
    <property type="match status" value="1"/>
</dbReference>
<evidence type="ECO:0000259" key="7">
    <source>
        <dbReference type="Pfam" id="PF02875"/>
    </source>
</evidence>
<dbReference type="AlphaFoldDB" id="A0A3B1C4K5"/>
<evidence type="ECO:0000256" key="2">
    <source>
        <dbReference type="ARBA" id="ARBA00004752"/>
    </source>
</evidence>
<feature type="domain" description="Mur ligase C-terminal" evidence="7">
    <location>
        <begin position="311"/>
        <end position="421"/>
    </location>
</feature>
<reference evidence="9" key="1">
    <citation type="submission" date="2018-06" db="EMBL/GenBank/DDBJ databases">
        <authorList>
            <person name="Zhirakovskaya E."/>
        </authorList>
    </citation>
    <scope>NUCLEOTIDE SEQUENCE</scope>
</reference>
<dbReference type="InterPro" id="IPR004101">
    <property type="entry name" value="Mur_ligase_C"/>
</dbReference>
<comment type="subcellular location">
    <subcellularLocation>
        <location evidence="1">Cytoplasm</location>
    </subcellularLocation>
</comment>
<dbReference type="GO" id="GO:0005737">
    <property type="term" value="C:cytoplasm"/>
    <property type="evidence" value="ECO:0007669"/>
    <property type="project" value="UniProtKB-SubCell"/>
</dbReference>
<evidence type="ECO:0000256" key="6">
    <source>
        <dbReference type="ARBA" id="ARBA00022840"/>
    </source>
</evidence>
<dbReference type="Gene3D" id="3.40.50.720">
    <property type="entry name" value="NAD(P)-binding Rossmann-like Domain"/>
    <property type="match status" value="1"/>
</dbReference>
<organism evidence="9">
    <name type="scientific">hydrothermal vent metagenome</name>
    <dbReference type="NCBI Taxonomy" id="652676"/>
    <lineage>
        <taxon>unclassified sequences</taxon>
        <taxon>metagenomes</taxon>
        <taxon>ecological metagenomes</taxon>
    </lineage>
</organism>
<dbReference type="HAMAP" id="MF_00639">
    <property type="entry name" value="MurD"/>
    <property type="match status" value="1"/>
</dbReference>